<dbReference type="GO" id="GO:0008295">
    <property type="term" value="P:spermidine biosynthetic process"/>
    <property type="evidence" value="ECO:0007669"/>
    <property type="project" value="InterPro"/>
</dbReference>
<accession>T2S6T9</accession>
<evidence type="ECO:0000256" key="1">
    <source>
        <dbReference type="ARBA" id="ARBA00001933"/>
    </source>
</evidence>
<protein>
    <submittedName>
        <fullName evidence="4">Pyridoxal-dependent decarboxylase, C-terminal sheet domain protein</fullName>
    </submittedName>
</protein>
<evidence type="ECO:0000313" key="4">
    <source>
        <dbReference type="EMBL" id="EQD88411.1"/>
    </source>
</evidence>
<evidence type="ECO:0000313" key="5">
    <source>
        <dbReference type="Proteomes" id="UP000015816"/>
    </source>
</evidence>
<gene>
    <name evidence="4" type="ORF">HPSA50_0721</name>
</gene>
<dbReference type="GO" id="GO:0006527">
    <property type="term" value="P:L-arginine catabolic process"/>
    <property type="evidence" value="ECO:0007669"/>
    <property type="project" value="InterPro"/>
</dbReference>
<dbReference type="Gene3D" id="2.40.37.10">
    <property type="entry name" value="Lyase, Ornithine Decarboxylase, Chain A, domain 1"/>
    <property type="match status" value="1"/>
</dbReference>
<dbReference type="AlphaFoldDB" id="T2S6T9"/>
<evidence type="ECO:0000256" key="2">
    <source>
        <dbReference type="ARBA" id="ARBA00022898"/>
    </source>
</evidence>
<dbReference type="Pfam" id="PF17944">
    <property type="entry name" value="Arg_decarbox_C"/>
    <property type="match status" value="1"/>
</dbReference>
<dbReference type="InterPro" id="IPR041128">
    <property type="entry name" value="Arg_decarbox_C"/>
</dbReference>
<feature type="domain" description="Arginine decarboxylase C-terminal helical" evidence="3">
    <location>
        <begin position="115"/>
        <end position="164"/>
    </location>
</feature>
<proteinExistence type="predicted"/>
<dbReference type="PANTHER" id="PTHR43295:SF9">
    <property type="entry name" value="BIOSYNTHETIC ARGININE DECARBOXYLASE"/>
    <property type="match status" value="1"/>
</dbReference>
<dbReference type="GO" id="GO:0033388">
    <property type="term" value="P:putrescine biosynthetic process from arginine"/>
    <property type="evidence" value="ECO:0007669"/>
    <property type="project" value="TreeGrafter"/>
</dbReference>
<dbReference type="PRINTS" id="PR01180">
    <property type="entry name" value="ARGDCRBXLASE"/>
</dbReference>
<dbReference type="PATRIC" id="fig|1352357.3.peg.700"/>
<keyword evidence="2" id="KW-0663">Pyridoxal phosphate</keyword>
<organism evidence="4 5">
    <name type="scientific">Helicobacter pylori SouthAfrica50</name>
    <dbReference type="NCBI Taxonomy" id="1352357"/>
    <lineage>
        <taxon>Bacteria</taxon>
        <taxon>Pseudomonadati</taxon>
        <taxon>Campylobacterota</taxon>
        <taxon>Epsilonproteobacteria</taxon>
        <taxon>Campylobacterales</taxon>
        <taxon>Helicobacteraceae</taxon>
        <taxon>Helicobacter</taxon>
    </lineage>
</organism>
<reference evidence="4 5" key="1">
    <citation type="journal article" date="2013" name="Genome Announc.">
        <title>Genome Sequences of Three hpAfrica2 Strains of Helicobacter pylori.</title>
        <authorList>
            <person name="Duncan S.S."/>
            <person name="Bertoli M.T."/>
            <person name="Kersulyte D."/>
            <person name="Valk P.L."/>
            <person name="Tamma S."/>
            <person name="Segal I."/>
            <person name="McClain M.S."/>
            <person name="Cover T.L."/>
            <person name="Berg D.E."/>
        </authorList>
    </citation>
    <scope>NUCLEOTIDE SEQUENCE [LARGE SCALE GENOMIC DNA]</scope>
    <source>
        <strain evidence="4 5">SouthAfrica50</strain>
    </source>
</reference>
<comment type="caution">
    <text evidence="4">The sequence shown here is derived from an EMBL/GenBank/DDBJ whole genome shotgun (WGS) entry which is preliminary data.</text>
</comment>
<sequence length="168" mass="19612">MSFFQSLPDYWGLRQSFPVMPLNKLDEKPTRSASLWDITCDSDGEIAFDSTKPLFLHDIDVDEEEYFLAFFLVGAYQEVLGMKHNLFTHPTELSVVFDEKGDYEVEDICEAQTILDVLDDLDYDTKEIERLLKQKIEDNNNLDMEEKKEIMGRLYVMLSENGYLRTIS</sequence>
<dbReference type="GO" id="GO:0008792">
    <property type="term" value="F:arginine decarboxylase activity"/>
    <property type="evidence" value="ECO:0007669"/>
    <property type="project" value="InterPro"/>
</dbReference>
<dbReference type="InterPro" id="IPR009006">
    <property type="entry name" value="Ala_racemase/Decarboxylase_C"/>
</dbReference>
<dbReference type="SUPFAM" id="SSF50621">
    <property type="entry name" value="Alanine racemase C-terminal domain-like"/>
    <property type="match status" value="1"/>
</dbReference>
<dbReference type="Proteomes" id="UP000015816">
    <property type="component" value="Unassembled WGS sequence"/>
</dbReference>
<dbReference type="InterPro" id="IPR002985">
    <property type="entry name" value="Arg_decrbxlase"/>
</dbReference>
<dbReference type="PANTHER" id="PTHR43295">
    <property type="entry name" value="ARGININE DECARBOXYLASE"/>
    <property type="match status" value="1"/>
</dbReference>
<evidence type="ECO:0000259" key="3">
    <source>
        <dbReference type="Pfam" id="PF17944"/>
    </source>
</evidence>
<comment type="cofactor">
    <cofactor evidence="1">
        <name>pyridoxal 5'-phosphate</name>
        <dbReference type="ChEBI" id="CHEBI:597326"/>
    </cofactor>
</comment>
<dbReference type="Gene3D" id="1.10.287.3440">
    <property type="match status" value="1"/>
</dbReference>
<name>T2S6T9_HELPX</name>
<dbReference type="EMBL" id="AVNI01000002">
    <property type="protein sequence ID" value="EQD88411.1"/>
    <property type="molecule type" value="Genomic_DNA"/>
</dbReference>